<name>A0A099I4T1_CLOIN</name>
<proteinExistence type="predicted"/>
<reference evidence="2 3" key="1">
    <citation type="submission" date="2014-08" db="EMBL/GenBank/DDBJ databases">
        <title>Clostridium innocuum, an unnegligible vancomycin-resistant pathogen causing extra-intestinal infections.</title>
        <authorList>
            <person name="Feng Y."/>
            <person name="Chiu C.-H."/>
        </authorList>
    </citation>
    <scope>NUCLEOTIDE SEQUENCE [LARGE SCALE GENOMIC DNA]</scope>
    <source>
        <strain evidence="2 3">AN88</strain>
    </source>
</reference>
<sequence>MRNYAMLAAVLLCAIVLSSVSDSAAVYTHSQSYSGELTFHREITIDDFFHYEMVDTVADSTAVYDKEQKSIILQNESGAFIQHTKLPAKGDYMASVELTSIMPDTLQSIAFQFGGSANVTSEGEEGRTNYTAMGNILKFEDNGDLVIINQGFQKNLNQHDQYVEYSNHQVYHRIPKDELPALSGRPVTLRVFVKYNRDNENCSIYIVINDSLLNKDALIPAGRAMNTQFADQVGANQIITGVSSYGAGKQVTFTKLKIEPWDGERSSVY</sequence>
<evidence type="ECO:0000313" key="2">
    <source>
        <dbReference type="EMBL" id="KGJ52715.1"/>
    </source>
</evidence>
<comment type="caution">
    <text evidence="2">The sequence shown here is derived from an EMBL/GenBank/DDBJ whole genome shotgun (WGS) entry which is preliminary data.</text>
</comment>
<protein>
    <submittedName>
        <fullName evidence="2">Uncharacterized protein</fullName>
    </submittedName>
</protein>
<feature type="signal peptide" evidence="1">
    <location>
        <begin position="1"/>
        <end position="24"/>
    </location>
</feature>
<dbReference type="AlphaFoldDB" id="A0A099I4T1"/>
<evidence type="ECO:0000256" key="1">
    <source>
        <dbReference type="SAM" id="SignalP"/>
    </source>
</evidence>
<gene>
    <name evidence="2" type="ORF">CIAN88_13245</name>
</gene>
<dbReference type="Proteomes" id="UP000030008">
    <property type="component" value="Unassembled WGS sequence"/>
</dbReference>
<feature type="chain" id="PRO_5001955553" evidence="1">
    <location>
        <begin position="25"/>
        <end position="269"/>
    </location>
</feature>
<accession>A0A099I4T1</accession>
<organism evidence="2 3">
    <name type="scientific">Clostridium innocuum</name>
    <dbReference type="NCBI Taxonomy" id="1522"/>
    <lineage>
        <taxon>Bacteria</taxon>
        <taxon>Bacillati</taxon>
        <taxon>Bacillota</taxon>
        <taxon>Clostridia</taxon>
        <taxon>Eubacteriales</taxon>
        <taxon>Clostridiaceae</taxon>
        <taxon>Clostridium</taxon>
    </lineage>
</organism>
<dbReference type="RefSeq" id="WP_044905860.1">
    <property type="nucleotide sequence ID" value="NZ_JQIF01000055.1"/>
</dbReference>
<keyword evidence="1" id="KW-0732">Signal</keyword>
<evidence type="ECO:0000313" key="3">
    <source>
        <dbReference type="Proteomes" id="UP000030008"/>
    </source>
</evidence>
<dbReference type="EMBL" id="JQIF01000055">
    <property type="protein sequence ID" value="KGJ52715.1"/>
    <property type="molecule type" value="Genomic_DNA"/>
</dbReference>